<keyword evidence="4" id="KW-0997">Cell inner membrane</keyword>
<dbReference type="Gene3D" id="2.30.30.830">
    <property type="match status" value="1"/>
</dbReference>
<keyword evidence="7 10" id="KW-1133">Transmembrane helix</keyword>
<evidence type="ECO:0000256" key="10">
    <source>
        <dbReference type="SAM" id="Phobius"/>
    </source>
</evidence>
<keyword evidence="5 10" id="KW-0812">Transmembrane</keyword>
<dbReference type="Pfam" id="PF11356">
    <property type="entry name" value="T2SSC"/>
    <property type="match status" value="1"/>
</dbReference>
<dbReference type="InterPro" id="IPR024961">
    <property type="entry name" value="T2SS_GspC_N"/>
</dbReference>
<dbReference type="NCBIfam" id="NF041515">
    <property type="entry name" value="GspC_delta"/>
    <property type="match status" value="1"/>
</dbReference>
<evidence type="ECO:0000256" key="2">
    <source>
        <dbReference type="ARBA" id="ARBA00022448"/>
    </source>
</evidence>
<dbReference type="GO" id="GO:0015031">
    <property type="term" value="P:protein transport"/>
    <property type="evidence" value="ECO:0007669"/>
    <property type="project" value="UniProtKB-KW"/>
</dbReference>
<dbReference type="InterPro" id="IPR036034">
    <property type="entry name" value="PDZ_sf"/>
</dbReference>
<keyword evidence="3" id="KW-1003">Cell membrane</keyword>
<proteinExistence type="predicted"/>
<evidence type="ECO:0000256" key="5">
    <source>
        <dbReference type="ARBA" id="ARBA00022692"/>
    </source>
</evidence>
<evidence type="ECO:0000256" key="3">
    <source>
        <dbReference type="ARBA" id="ARBA00022475"/>
    </source>
</evidence>
<comment type="subcellular location">
    <subcellularLocation>
        <location evidence="1">Cell inner membrane</location>
    </subcellularLocation>
</comment>
<reference evidence="12" key="1">
    <citation type="submission" date="2019-01" db="EMBL/GenBank/DDBJ databases">
        <authorList>
            <consortium name="Genoscope - CEA"/>
            <person name="William W."/>
        </authorList>
    </citation>
    <scope>NUCLEOTIDE SEQUENCE</scope>
    <source>
        <strain evidence="12">CR-1</strain>
    </source>
</reference>
<organism evidence="12">
    <name type="scientific">uncultured Desulfobacteraceae bacterium</name>
    <dbReference type="NCBI Taxonomy" id="218296"/>
    <lineage>
        <taxon>Bacteria</taxon>
        <taxon>Pseudomonadati</taxon>
        <taxon>Thermodesulfobacteriota</taxon>
        <taxon>Desulfobacteria</taxon>
        <taxon>Desulfobacterales</taxon>
        <taxon>Desulfobacteraceae</taxon>
        <taxon>environmental samples</taxon>
    </lineage>
</organism>
<dbReference type="GO" id="GO:0005886">
    <property type="term" value="C:plasma membrane"/>
    <property type="evidence" value="ECO:0007669"/>
    <property type="project" value="UniProtKB-SubCell"/>
</dbReference>
<name>A0A484HBA4_9BACT</name>
<dbReference type="EMBL" id="CAACVI010000001">
    <property type="protein sequence ID" value="VEN72554.1"/>
    <property type="molecule type" value="Genomic_DNA"/>
</dbReference>
<evidence type="ECO:0000256" key="1">
    <source>
        <dbReference type="ARBA" id="ARBA00004533"/>
    </source>
</evidence>
<keyword evidence="6" id="KW-0653">Protein transport</keyword>
<evidence type="ECO:0000313" key="12">
    <source>
        <dbReference type="EMBL" id="VEN72554.1"/>
    </source>
</evidence>
<feature type="transmembrane region" description="Helical" evidence="10">
    <location>
        <begin position="6"/>
        <end position="25"/>
    </location>
</feature>
<feature type="region of interest" description="Disordered" evidence="9">
    <location>
        <begin position="160"/>
        <end position="179"/>
    </location>
</feature>
<evidence type="ECO:0000256" key="8">
    <source>
        <dbReference type="ARBA" id="ARBA00023136"/>
    </source>
</evidence>
<keyword evidence="2" id="KW-0813">Transport</keyword>
<protein>
    <recommendedName>
        <fullName evidence="11">Type II secretion system protein GspC N-terminal domain-containing protein</fullName>
    </recommendedName>
</protein>
<accession>A0A484HBA4</accession>
<dbReference type="SUPFAM" id="SSF50156">
    <property type="entry name" value="PDZ domain-like"/>
    <property type="match status" value="1"/>
</dbReference>
<dbReference type="AlphaFoldDB" id="A0A484HBA4"/>
<gene>
    <name evidence="12" type="ORF">EPICR_10053</name>
</gene>
<keyword evidence="8 10" id="KW-0472">Membrane</keyword>
<sequence>MKKYFIAANIILLAASAYFGVAAVYKGMESRLPRIQALPDPAPKPVKKPRREKSFSHYKTIAARNLFDTDKKNPAPIQKIDIESLEKTRLDLKLLGTIVGGPENSAAVIAKSSRRKQRLYRIGDSVENAVIKMILWERIVLSVDGREEILEMEKKGAQKIAAASAGTRKKRGRAKKQRPPIKRRITLRRSVIEKSLTDISGLMKDIRVRPHLENGRPAGMALSRVRPSSIFRKMGLAGGDILTGVNGKRIQSAGDAMRLYQGLKNDRSISVDIIRRGRKHIIDYSFK</sequence>
<dbReference type="Gene3D" id="2.30.42.10">
    <property type="match status" value="1"/>
</dbReference>
<evidence type="ECO:0000259" key="11">
    <source>
        <dbReference type="Pfam" id="PF11356"/>
    </source>
</evidence>
<feature type="compositionally biased region" description="Basic residues" evidence="9">
    <location>
        <begin position="167"/>
        <end position="179"/>
    </location>
</feature>
<evidence type="ECO:0000256" key="9">
    <source>
        <dbReference type="SAM" id="MobiDB-lite"/>
    </source>
</evidence>
<evidence type="ECO:0000256" key="6">
    <source>
        <dbReference type="ARBA" id="ARBA00022927"/>
    </source>
</evidence>
<feature type="domain" description="Type II secretion system protein GspC N-terminal" evidence="11">
    <location>
        <begin position="42"/>
        <end position="151"/>
    </location>
</feature>
<evidence type="ECO:0000256" key="4">
    <source>
        <dbReference type="ARBA" id="ARBA00022519"/>
    </source>
</evidence>
<evidence type="ECO:0000256" key="7">
    <source>
        <dbReference type="ARBA" id="ARBA00022989"/>
    </source>
</evidence>